<dbReference type="AlphaFoldDB" id="A0A382LIS0"/>
<protein>
    <submittedName>
        <fullName evidence="1">Uncharacterized protein</fullName>
    </submittedName>
</protein>
<evidence type="ECO:0000313" key="1">
    <source>
        <dbReference type="EMBL" id="SVC36678.1"/>
    </source>
</evidence>
<gene>
    <name evidence="1" type="ORF">METZ01_LOCUS289532</name>
</gene>
<dbReference type="EMBL" id="UINC01087370">
    <property type="protein sequence ID" value="SVC36678.1"/>
    <property type="molecule type" value="Genomic_DNA"/>
</dbReference>
<sequence>MSALCNLDYQINNQQLKTALDDFIKVGVGGRRRKRKLKFVYGNEEARFDFQGDVLNITHNGMTKGVEAKGKGIGRVFINWKCLAYFSTYEKNQEYLRVFVEDNLFHIETLSFPCTKTEIYSAVNDDRNYDRNDDRDVDFYKEFGGDGDRDAYLGDGISIRPDGSFYDDR</sequence>
<accession>A0A382LIS0</accession>
<reference evidence="1" key="1">
    <citation type="submission" date="2018-05" db="EMBL/GenBank/DDBJ databases">
        <authorList>
            <person name="Lanie J.A."/>
            <person name="Ng W.-L."/>
            <person name="Kazmierczak K.M."/>
            <person name="Andrzejewski T.M."/>
            <person name="Davidsen T.M."/>
            <person name="Wayne K.J."/>
            <person name="Tettelin H."/>
            <person name="Glass J.I."/>
            <person name="Rusch D."/>
            <person name="Podicherti R."/>
            <person name="Tsui H.-C.T."/>
            <person name="Winkler M.E."/>
        </authorList>
    </citation>
    <scope>NUCLEOTIDE SEQUENCE</scope>
</reference>
<proteinExistence type="predicted"/>
<name>A0A382LIS0_9ZZZZ</name>
<organism evidence="1">
    <name type="scientific">marine metagenome</name>
    <dbReference type="NCBI Taxonomy" id="408172"/>
    <lineage>
        <taxon>unclassified sequences</taxon>
        <taxon>metagenomes</taxon>
        <taxon>ecological metagenomes</taxon>
    </lineage>
</organism>